<accession>A0A0K6HWC6</accession>
<evidence type="ECO:0000256" key="5">
    <source>
        <dbReference type="ARBA" id="ARBA00022519"/>
    </source>
</evidence>
<keyword evidence="6 11" id="KW-0812">Transmembrane</keyword>
<evidence type="ECO:0000313" key="14">
    <source>
        <dbReference type="Proteomes" id="UP000183649"/>
    </source>
</evidence>
<keyword evidence="3" id="KW-1003">Cell membrane</keyword>
<evidence type="ECO:0000256" key="8">
    <source>
        <dbReference type="ARBA" id="ARBA00023136"/>
    </source>
</evidence>
<proteinExistence type="inferred from homology"/>
<keyword evidence="5" id="KW-0997">Cell inner membrane</keyword>
<keyword evidence="4" id="KW-0488">Methylation</keyword>
<evidence type="ECO:0000256" key="7">
    <source>
        <dbReference type="ARBA" id="ARBA00022989"/>
    </source>
</evidence>
<dbReference type="OrthoDB" id="8592199at2"/>
<dbReference type="Pfam" id="PF12019">
    <property type="entry name" value="GspH"/>
    <property type="match status" value="1"/>
</dbReference>
<dbReference type="AlphaFoldDB" id="A0A0K6HWC6"/>
<dbReference type="InterPro" id="IPR012902">
    <property type="entry name" value="N_methyl_site"/>
</dbReference>
<evidence type="ECO:0000256" key="1">
    <source>
        <dbReference type="ARBA" id="ARBA00004377"/>
    </source>
</evidence>
<evidence type="ECO:0000256" key="6">
    <source>
        <dbReference type="ARBA" id="ARBA00022692"/>
    </source>
</evidence>
<reference evidence="14" key="1">
    <citation type="submission" date="2015-08" db="EMBL/GenBank/DDBJ databases">
        <authorList>
            <person name="Varghese N."/>
        </authorList>
    </citation>
    <scope>NUCLEOTIDE SEQUENCE [LARGE SCALE GENOMIC DNA]</scope>
    <source>
        <strain evidence="14">DSM 18181</strain>
    </source>
</reference>
<keyword evidence="8 11" id="KW-0472">Membrane</keyword>
<dbReference type="Proteomes" id="UP000183649">
    <property type="component" value="Unassembled WGS sequence"/>
</dbReference>
<dbReference type="EMBL" id="CYHF01000002">
    <property type="protein sequence ID" value="CUA95083.1"/>
    <property type="molecule type" value="Genomic_DNA"/>
</dbReference>
<evidence type="ECO:0000313" key="13">
    <source>
        <dbReference type="EMBL" id="CUA95083.1"/>
    </source>
</evidence>
<dbReference type="InterPro" id="IPR045584">
    <property type="entry name" value="Pilin-like"/>
</dbReference>
<feature type="domain" description="General secretion pathway GspH" evidence="12">
    <location>
        <begin position="53"/>
        <end position="177"/>
    </location>
</feature>
<evidence type="ECO:0000256" key="4">
    <source>
        <dbReference type="ARBA" id="ARBA00022481"/>
    </source>
</evidence>
<keyword evidence="14" id="KW-1185">Reference proteome</keyword>
<protein>
    <recommendedName>
        <fullName evidence="2">Type II secretion system protein H</fullName>
    </recommendedName>
    <alternativeName>
        <fullName evidence="10">General secretion pathway protein H</fullName>
    </alternativeName>
</protein>
<keyword evidence="7 11" id="KW-1133">Transmembrane helix</keyword>
<gene>
    <name evidence="13" type="ORF">Ga0061069_102330</name>
</gene>
<sequence length="193" mass="20334">MQSDCRSSRVARVHSGFSVAETLIVLSIAGLLAAIAAPSFSHLIELHRIVVSSNALMGAFAMARQSAIAKNQVVTICAGSVESGCHADWNRAEWLIFTDRNRNGRRDSEDFLIQDGTASTGAAVRILANRPLKMPVLFHPIGHAEQPSGAFAAGTIRICATSSSATPGVDLVLSKSGQIRTQAHDAGGNCTQP</sequence>
<dbReference type="GO" id="GO:0015627">
    <property type="term" value="C:type II protein secretion system complex"/>
    <property type="evidence" value="ECO:0007669"/>
    <property type="project" value="InterPro"/>
</dbReference>
<comment type="subcellular location">
    <subcellularLocation>
        <location evidence="1">Cell inner membrane</location>
        <topology evidence="1">Single-pass membrane protein</topology>
    </subcellularLocation>
</comment>
<dbReference type="RefSeq" id="WP_055449772.1">
    <property type="nucleotide sequence ID" value="NZ_CYHF01000002.1"/>
</dbReference>
<dbReference type="GO" id="GO:0015628">
    <property type="term" value="P:protein secretion by the type II secretion system"/>
    <property type="evidence" value="ECO:0007669"/>
    <property type="project" value="InterPro"/>
</dbReference>
<dbReference type="STRING" id="339866.GCA_001418255_00854"/>
<dbReference type="Gene3D" id="3.55.40.10">
    <property type="entry name" value="minor pseudopilin epsh domain"/>
    <property type="match status" value="1"/>
</dbReference>
<evidence type="ECO:0000256" key="2">
    <source>
        <dbReference type="ARBA" id="ARBA00021549"/>
    </source>
</evidence>
<dbReference type="InterPro" id="IPR022346">
    <property type="entry name" value="T2SS_GspH"/>
</dbReference>
<evidence type="ECO:0000256" key="9">
    <source>
        <dbReference type="ARBA" id="ARBA00025772"/>
    </source>
</evidence>
<feature type="transmembrane region" description="Helical" evidence="11">
    <location>
        <begin position="20"/>
        <end position="40"/>
    </location>
</feature>
<name>A0A0K6HWC6_9BURK</name>
<evidence type="ECO:0000259" key="12">
    <source>
        <dbReference type="Pfam" id="PF12019"/>
    </source>
</evidence>
<evidence type="ECO:0000256" key="3">
    <source>
        <dbReference type="ARBA" id="ARBA00022475"/>
    </source>
</evidence>
<evidence type="ECO:0000256" key="10">
    <source>
        <dbReference type="ARBA" id="ARBA00030775"/>
    </source>
</evidence>
<organism evidence="13 14">
    <name type="scientific">Thiomonas bhubaneswarensis</name>
    <dbReference type="NCBI Taxonomy" id="339866"/>
    <lineage>
        <taxon>Bacteria</taxon>
        <taxon>Pseudomonadati</taxon>
        <taxon>Pseudomonadota</taxon>
        <taxon>Betaproteobacteria</taxon>
        <taxon>Burkholderiales</taxon>
        <taxon>Thiomonas</taxon>
    </lineage>
</organism>
<comment type="similarity">
    <text evidence="9">Belongs to the GSP H family.</text>
</comment>
<evidence type="ECO:0000256" key="11">
    <source>
        <dbReference type="SAM" id="Phobius"/>
    </source>
</evidence>
<dbReference type="GO" id="GO:0005886">
    <property type="term" value="C:plasma membrane"/>
    <property type="evidence" value="ECO:0007669"/>
    <property type="project" value="UniProtKB-SubCell"/>
</dbReference>
<dbReference type="NCBIfam" id="TIGR02532">
    <property type="entry name" value="IV_pilin_GFxxxE"/>
    <property type="match status" value="1"/>
</dbReference>
<dbReference type="SUPFAM" id="SSF54523">
    <property type="entry name" value="Pili subunits"/>
    <property type="match status" value="1"/>
</dbReference>